<reference evidence="1 4" key="2">
    <citation type="submission" date="2019-11" db="EMBL/GenBank/DDBJ databases">
        <title>Draft genome sequences of five Paenibacillus species of dairy origin.</title>
        <authorList>
            <person name="Olajide A.M."/>
            <person name="Chen S."/>
            <person name="Lapointe G."/>
        </authorList>
    </citation>
    <scope>NUCLEOTIDE SEQUENCE [LARGE SCALE GENOMIC DNA]</scope>
    <source>
        <strain evidence="1 4">3CS1</strain>
    </source>
</reference>
<dbReference type="EMBL" id="NPBY01000067">
    <property type="protein sequence ID" value="PAD73284.1"/>
    <property type="molecule type" value="Genomic_DNA"/>
</dbReference>
<protein>
    <submittedName>
        <fullName evidence="2">Normocyte-binding protein</fullName>
    </submittedName>
</protein>
<evidence type="ECO:0000313" key="3">
    <source>
        <dbReference type="Proteomes" id="UP000215596"/>
    </source>
</evidence>
<organism evidence="2 3">
    <name type="scientific">Paenibacillus campinasensis</name>
    <dbReference type="NCBI Taxonomy" id="66347"/>
    <lineage>
        <taxon>Bacteria</taxon>
        <taxon>Bacillati</taxon>
        <taxon>Bacillota</taxon>
        <taxon>Bacilli</taxon>
        <taxon>Bacillales</taxon>
        <taxon>Paenibacillaceae</taxon>
        <taxon>Paenibacillus</taxon>
    </lineage>
</organism>
<dbReference type="OrthoDB" id="1661761at2"/>
<comment type="caution">
    <text evidence="2">The sequence shown here is derived from an EMBL/GenBank/DDBJ whole genome shotgun (WGS) entry which is preliminary data.</text>
</comment>
<dbReference type="RefSeq" id="WP_095267259.1">
    <property type="nucleotide sequence ID" value="NZ_NPBY01000067.1"/>
</dbReference>
<evidence type="ECO:0000313" key="2">
    <source>
        <dbReference type="EMBL" id="PAD73284.1"/>
    </source>
</evidence>
<keyword evidence="4" id="KW-1185">Reference proteome</keyword>
<gene>
    <name evidence="2" type="ORF">CHH67_20590</name>
    <name evidence="1" type="ORF">GNP94_23100</name>
</gene>
<proteinExistence type="predicted"/>
<evidence type="ECO:0000313" key="1">
    <source>
        <dbReference type="EMBL" id="MUG68859.1"/>
    </source>
</evidence>
<name>A0A268EJN2_9BACL</name>
<dbReference type="EMBL" id="WOAA01000038">
    <property type="protein sequence ID" value="MUG68859.1"/>
    <property type="molecule type" value="Genomic_DNA"/>
</dbReference>
<dbReference type="Proteomes" id="UP000215596">
    <property type="component" value="Unassembled WGS sequence"/>
</dbReference>
<dbReference type="AlphaFoldDB" id="A0A268EJN2"/>
<dbReference type="Proteomes" id="UP000435177">
    <property type="component" value="Unassembled WGS sequence"/>
</dbReference>
<accession>A0A268EJN2</accession>
<evidence type="ECO:0000313" key="4">
    <source>
        <dbReference type="Proteomes" id="UP000435177"/>
    </source>
</evidence>
<sequence length="431" mass="49714">MKELVQERLGKMNDLEQRQLLKNLMTGVFLNLVDYQEEMIRKLEQRVFDELEDPGSRYDIYGAVCSLEDYDPIHEYLFPMLPSDVNRSMVDMSQVAEVIREGGEMKLFGLFLEMDTADILKLAASGRKFHGQLVTDAGSYRIDVTLRASDTYIKEIEKLYHVFLDNGVPWRTVNHPYIRKFVDCVLTGGEEDPQPHEEIREITVSLEEYESVRRQDLIPLWNIERLSLKNSGFPVPAIDRINYEHVLSLRKTGAEHGYLVRPGEEMEIRYIKRSEQELTIVTPREKAAVWEVLKVTRPMELRLGRQMYKLVSNTRRDSFAGRYAHKQGMAVRAKAEIARIVSTMEAGEGLELETVDIVPASQAAAGFTYPLNSFVSDHVRREEDKLVMRLGFRRTEQRGAGPSFIDGDLISFLVSEVQMYFPEYRCVGVWV</sequence>
<reference evidence="2 3" key="1">
    <citation type="submission" date="2017-07" db="EMBL/GenBank/DDBJ databases">
        <title>Isolation and whole genome analysis of endospore-forming bacteria from heroin.</title>
        <authorList>
            <person name="Kalinowski J."/>
            <person name="Ahrens B."/>
            <person name="Al-Dilaimi A."/>
            <person name="Winkler A."/>
            <person name="Wibberg D."/>
            <person name="Schleenbecker U."/>
            <person name="Ruckert C."/>
            <person name="Wolfel R."/>
            <person name="Grass G."/>
        </authorList>
    </citation>
    <scope>NUCLEOTIDE SEQUENCE [LARGE SCALE GENOMIC DNA]</scope>
    <source>
        <strain evidence="2 3">7537-G1</strain>
    </source>
</reference>